<evidence type="ECO:0000313" key="2">
    <source>
        <dbReference type="Proteomes" id="UP001195483"/>
    </source>
</evidence>
<organism evidence="1 2">
    <name type="scientific">Potamilus streckersoni</name>
    <dbReference type="NCBI Taxonomy" id="2493646"/>
    <lineage>
        <taxon>Eukaryota</taxon>
        <taxon>Metazoa</taxon>
        <taxon>Spiralia</taxon>
        <taxon>Lophotrochozoa</taxon>
        <taxon>Mollusca</taxon>
        <taxon>Bivalvia</taxon>
        <taxon>Autobranchia</taxon>
        <taxon>Heteroconchia</taxon>
        <taxon>Palaeoheterodonta</taxon>
        <taxon>Unionida</taxon>
        <taxon>Unionoidea</taxon>
        <taxon>Unionidae</taxon>
        <taxon>Ambleminae</taxon>
        <taxon>Lampsilini</taxon>
        <taxon>Potamilus</taxon>
    </lineage>
</organism>
<protein>
    <submittedName>
        <fullName evidence="1">Uncharacterized protein</fullName>
    </submittedName>
</protein>
<name>A0AAE0SSA5_9BIVA</name>
<evidence type="ECO:0000313" key="1">
    <source>
        <dbReference type="EMBL" id="KAK3597099.1"/>
    </source>
</evidence>
<proteinExistence type="predicted"/>
<sequence length="149" mass="16233">MSNSSPLICCKIKSKVSKRVESVGEEKNSKLLLFLNSHKHGGARSRVSLQSSLLYTADNFGGFAITSAWSDSTYAPLKSDTQSESSSMCRIYKDKLSSHNALQKTTTLTRPRCPSTVHLCNIRGRLSSVKSTVGTNSNTSNVDMGEIIK</sequence>
<comment type="caution">
    <text evidence="1">The sequence shown here is derived from an EMBL/GenBank/DDBJ whole genome shotgun (WGS) entry which is preliminary data.</text>
</comment>
<accession>A0AAE0SSA5</accession>
<gene>
    <name evidence="1" type="ORF">CHS0354_021207</name>
</gene>
<reference evidence="1" key="1">
    <citation type="journal article" date="2021" name="Genome Biol. Evol.">
        <title>A High-Quality Reference Genome for a Parasitic Bivalve with Doubly Uniparental Inheritance (Bivalvia: Unionida).</title>
        <authorList>
            <person name="Smith C.H."/>
        </authorList>
    </citation>
    <scope>NUCLEOTIDE SEQUENCE</scope>
    <source>
        <strain evidence="1">CHS0354</strain>
    </source>
</reference>
<dbReference type="Proteomes" id="UP001195483">
    <property type="component" value="Unassembled WGS sequence"/>
</dbReference>
<dbReference type="AlphaFoldDB" id="A0AAE0SSA5"/>
<keyword evidence="2" id="KW-1185">Reference proteome</keyword>
<reference evidence="1" key="2">
    <citation type="journal article" date="2021" name="Genome Biol. Evol.">
        <title>Developing a high-quality reference genome for a parasitic bivalve with doubly uniparental inheritance (Bivalvia: Unionida).</title>
        <authorList>
            <person name="Smith C.H."/>
        </authorList>
    </citation>
    <scope>NUCLEOTIDE SEQUENCE</scope>
    <source>
        <strain evidence="1">CHS0354</strain>
        <tissue evidence="1">Mantle</tissue>
    </source>
</reference>
<reference evidence="1" key="3">
    <citation type="submission" date="2023-05" db="EMBL/GenBank/DDBJ databases">
        <authorList>
            <person name="Smith C.H."/>
        </authorList>
    </citation>
    <scope>NUCLEOTIDE SEQUENCE</scope>
    <source>
        <strain evidence="1">CHS0354</strain>
        <tissue evidence="1">Mantle</tissue>
    </source>
</reference>
<dbReference type="EMBL" id="JAEAOA010001306">
    <property type="protein sequence ID" value="KAK3597099.1"/>
    <property type="molecule type" value="Genomic_DNA"/>
</dbReference>